<dbReference type="PANTHER" id="PTHR21021">
    <property type="entry name" value="GAF/PUTATIVE CYTOSKELETAL PROTEIN"/>
    <property type="match status" value="1"/>
</dbReference>
<dbReference type="PANTHER" id="PTHR21021:SF16">
    <property type="entry name" value="TIP41-LIKE PROTEIN"/>
    <property type="match status" value="1"/>
</dbReference>
<comment type="similarity">
    <text evidence="1">Belongs to the TIP41 family.</text>
</comment>
<name>A0A7S3DUU0_9STRA</name>
<dbReference type="Pfam" id="PF04176">
    <property type="entry name" value="TIP41"/>
    <property type="match status" value="1"/>
</dbReference>
<dbReference type="AlphaFoldDB" id="A0A7S3DUU0"/>
<gene>
    <name evidence="3" type="ORF">APAL1065_LOCUS22084</name>
</gene>
<dbReference type="EMBL" id="HBHT01032849">
    <property type="protein sequence ID" value="CAD9985252.1"/>
    <property type="molecule type" value="Transcribed_RNA"/>
</dbReference>
<dbReference type="Gene3D" id="3.40.30.10">
    <property type="entry name" value="Glutaredoxin"/>
    <property type="match status" value="2"/>
</dbReference>
<feature type="region of interest" description="Disordered" evidence="2">
    <location>
        <begin position="548"/>
        <end position="581"/>
    </location>
</feature>
<evidence type="ECO:0000256" key="2">
    <source>
        <dbReference type="SAM" id="MobiDB-lite"/>
    </source>
</evidence>
<sequence length="1048" mass="115233">MLENGQEEGNYSDQAAQSNDEEDDDDDDSMAPPVAATAAMATAAAAMAAAPRDSSSSSSSSEDEDAERNETTNDDSDDSDDDDSQEPGTTDRHLLMLMSNQSLSREQMNAQDEARNILESQGIAFYELDGANPEERENRNSLFQLSGKWGQYPQFFLVDTAGSTTFWGDFDRFAKSHQAKTLQQDIEHQPDDTTEVDDDATDIEESSMPPLPPPTSASPPPAVTDLSSASSSSSREEDDEDEEESKPVTRQLAPVSAMAHASESQPMPESADNCKIVLLMSAQTLSRDQKQRQEDVARLLKENEVEFEQVDGSLKECREKRNQLFRVSSFWGKYPQLFHENTKDGKVTFWGTWDEFHTSVERGSVARDLKYLSLPPPASPEELSRSLAATASSPDSSNLQSSDSSQASEAPTESKALPTATAALASSAKQDAALQSSESSLHFDKPIILLLSTQSLSREQMNRQEQARQYLKGMEYTELDGASRDHRHARNELFKVSKLWGRYPQLHLKKSGQAEPIFFGDWEKMDTAHSEGTLKRDIIAIIGPLDGAEESEQESAAPTEESPIAVKSSPGVDKMNGAPSWATKSDAAAGLADAAAVSSKNRGVDSPVAQPPDGSSTAGEEAQPGVSPGGKVVVDLDPNTPAPSRTQEDQFMENAEGILEFEEESDDENGVAKAKEKMDARTDEEKLKEVQSAVSPIPQDASKKRHVSSKLLKYAKPLTWEKSLVGLSIHGFDIGTSQGPTADATWYKEVTDALEIVAQYNKTGSPQPRRKLALPETVFPTAHVALEGHGYWLSWDVLDAMEEWARAHAEIEVHSAAENRGVSVKRSSDGTKFWEEKSTATARPAGQPSSFHFDWTYSTPFPGKVEGGEWVELDESGMRVELLTDTSVPILFFDEITLFEDDLQNHGQCQFSVKLRVMPSCAYVLARLYVRVDQVTIRVRESRLLVDFFGLTPAVYRDVTWRECPWARLASNKLPTTAQEWHFDGKETPAWQSLLRKLPEVDPPEGVMKYATLEPSKALLVKQLNSSVAEALTMSAGVGDTSLDYLEV</sequence>
<feature type="compositionally biased region" description="Acidic residues" evidence="2">
    <location>
        <begin position="61"/>
        <end position="85"/>
    </location>
</feature>
<feature type="compositionally biased region" description="Pro residues" evidence="2">
    <location>
        <begin position="209"/>
        <end position="222"/>
    </location>
</feature>
<dbReference type="InterPro" id="IPR051330">
    <property type="entry name" value="Phosphatase_reg/MetRdx"/>
</dbReference>
<feature type="compositionally biased region" description="Low complexity" evidence="2">
    <location>
        <begin position="30"/>
        <end position="60"/>
    </location>
</feature>
<dbReference type="GO" id="GO:0031929">
    <property type="term" value="P:TOR signaling"/>
    <property type="evidence" value="ECO:0007669"/>
    <property type="project" value="TreeGrafter"/>
</dbReference>
<feature type="region of interest" description="Disordered" evidence="2">
    <location>
        <begin position="377"/>
        <end position="422"/>
    </location>
</feature>
<feature type="region of interest" description="Disordered" evidence="2">
    <location>
        <begin position="181"/>
        <end position="270"/>
    </location>
</feature>
<dbReference type="GO" id="GO:0005829">
    <property type="term" value="C:cytosol"/>
    <property type="evidence" value="ECO:0007669"/>
    <property type="project" value="TreeGrafter"/>
</dbReference>
<feature type="compositionally biased region" description="Low complexity" evidence="2">
    <location>
        <begin position="385"/>
        <end position="422"/>
    </location>
</feature>
<organism evidence="3">
    <name type="scientific">Entomoneis paludosa</name>
    <dbReference type="NCBI Taxonomy" id="265537"/>
    <lineage>
        <taxon>Eukaryota</taxon>
        <taxon>Sar</taxon>
        <taxon>Stramenopiles</taxon>
        <taxon>Ochrophyta</taxon>
        <taxon>Bacillariophyta</taxon>
        <taxon>Bacillariophyceae</taxon>
        <taxon>Bacillariophycidae</taxon>
        <taxon>Entomoneidaceae</taxon>
        <taxon>Entomoneis</taxon>
    </lineage>
</organism>
<accession>A0A7S3DUU0</accession>
<reference evidence="3" key="1">
    <citation type="submission" date="2021-01" db="EMBL/GenBank/DDBJ databases">
        <authorList>
            <person name="Corre E."/>
            <person name="Pelletier E."/>
            <person name="Niang G."/>
            <person name="Scheremetjew M."/>
            <person name="Finn R."/>
            <person name="Kale V."/>
            <person name="Holt S."/>
            <person name="Cochrane G."/>
            <person name="Meng A."/>
            <person name="Brown T."/>
            <person name="Cohen L."/>
        </authorList>
    </citation>
    <scope>NUCLEOTIDE SEQUENCE</scope>
    <source>
        <strain evidence="3">CCMP125</strain>
    </source>
</reference>
<feature type="region of interest" description="Disordered" evidence="2">
    <location>
        <begin position="597"/>
        <end position="646"/>
    </location>
</feature>
<feature type="region of interest" description="Disordered" evidence="2">
    <location>
        <begin position="1"/>
        <end position="93"/>
    </location>
</feature>
<evidence type="ECO:0000256" key="1">
    <source>
        <dbReference type="ARBA" id="ARBA00006658"/>
    </source>
</evidence>
<feature type="compositionally biased region" description="Basic and acidic residues" evidence="2">
    <location>
        <begin position="678"/>
        <end position="689"/>
    </location>
</feature>
<feature type="compositionally biased region" description="Acidic residues" evidence="2">
    <location>
        <begin position="19"/>
        <end position="29"/>
    </location>
</feature>
<feature type="region of interest" description="Disordered" evidence="2">
    <location>
        <begin position="678"/>
        <end position="701"/>
    </location>
</feature>
<evidence type="ECO:0008006" key="4">
    <source>
        <dbReference type="Google" id="ProtNLM"/>
    </source>
</evidence>
<proteinExistence type="inferred from homology"/>
<evidence type="ECO:0000313" key="3">
    <source>
        <dbReference type="EMBL" id="CAD9985252.1"/>
    </source>
</evidence>
<dbReference type="InterPro" id="IPR007303">
    <property type="entry name" value="TIP41-like"/>
</dbReference>
<feature type="compositionally biased region" description="Acidic residues" evidence="2">
    <location>
        <begin position="192"/>
        <end position="205"/>
    </location>
</feature>
<protein>
    <recommendedName>
        <fullName evidence="4">TIP41-like protein</fullName>
    </recommendedName>
</protein>
<feature type="compositionally biased region" description="Polar residues" evidence="2">
    <location>
        <begin position="7"/>
        <end position="18"/>
    </location>
</feature>